<dbReference type="Pfam" id="PF15738">
    <property type="entry name" value="YafQ_toxin"/>
    <property type="match status" value="1"/>
</dbReference>
<dbReference type="InterPro" id="IPR004386">
    <property type="entry name" value="Toxin_YafQ-like"/>
</dbReference>
<comment type="caution">
    <text evidence="2">The sequence shown here is derived from an EMBL/GenBank/DDBJ whole genome shotgun (WGS) entry which is preliminary data.</text>
</comment>
<sequence length="85" mass="10185">MIIKLHKEFEKNFRRLKPSEKKKFKERRDLFIKDEFHPILNNHALKGKYLGYRSINVAGDLRALYRKYGNTVVFTTVATHSNLYK</sequence>
<evidence type="ECO:0000313" key="3">
    <source>
        <dbReference type="Proteomes" id="UP000178870"/>
    </source>
</evidence>
<keyword evidence="1" id="KW-1277">Toxin-antitoxin system</keyword>
<reference evidence="2 3" key="1">
    <citation type="journal article" date="2016" name="Nat. Commun.">
        <title>Thousands of microbial genomes shed light on interconnected biogeochemical processes in an aquifer system.</title>
        <authorList>
            <person name="Anantharaman K."/>
            <person name="Brown C.T."/>
            <person name="Hug L.A."/>
            <person name="Sharon I."/>
            <person name="Castelle C.J."/>
            <person name="Probst A.J."/>
            <person name="Thomas B.C."/>
            <person name="Singh A."/>
            <person name="Wilkins M.J."/>
            <person name="Karaoz U."/>
            <person name="Brodie E.L."/>
            <person name="Williams K.H."/>
            <person name="Hubbard S.S."/>
            <person name="Banfield J.F."/>
        </authorList>
    </citation>
    <scope>NUCLEOTIDE SEQUENCE [LARGE SCALE GENOMIC DNA]</scope>
</reference>
<protein>
    <recommendedName>
        <fullName evidence="4">Addiction module toxin RelE</fullName>
    </recommendedName>
</protein>
<evidence type="ECO:0000256" key="1">
    <source>
        <dbReference type="ARBA" id="ARBA00022649"/>
    </source>
</evidence>
<dbReference type="InterPro" id="IPR035093">
    <property type="entry name" value="RelE/ParE_toxin_dom_sf"/>
</dbReference>
<accession>A0A1F7YXD9</accession>
<gene>
    <name evidence="2" type="ORF">A2803_02860</name>
</gene>
<dbReference type="SUPFAM" id="SSF143011">
    <property type="entry name" value="RelE-like"/>
    <property type="match status" value="1"/>
</dbReference>
<name>A0A1F7YXD9_9BACT</name>
<dbReference type="Proteomes" id="UP000178870">
    <property type="component" value="Unassembled WGS sequence"/>
</dbReference>
<dbReference type="Gene3D" id="3.30.2310.20">
    <property type="entry name" value="RelE-like"/>
    <property type="match status" value="1"/>
</dbReference>
<dbReference type="NCBIfam" id="TIGR02385">
    <property type="entry name" value="RelE_StbE"/>
    <property type="match status" value="1"/>
</dbReference>
<dbReference type="InterPro" id="IPR007712">
    <property type="entry name" value="RelE/ParE_toxin"/>
</dbReference>
<dbReference type="EMBL" id="MGGP01000019">
    <property type="protein sequence ID" value="OGM32006.1"/>
    <property type="molecule type" value="Genomic_DNA"/>
</dbReference>
<evidence type="ECO:0000313" key="2">
    <source>
        <dbReference type="EMBL" id="OGM32006.1"/>
    </source>
</evidence>
<organism evidence="2 3">
    <name type="scientific">Candidatus Woesebacteria bacterium RIFCSPHIGHO2_01_FULL_44_21</name>
    <dbReference type="NCBI Taxonomy" id="1802503"/>
    <lineage>
        <taxon>Bacteria</taxon>
        <taxon>Candidatus Woeseibacteriota</taxon>
    </lineage>
</organism>
<evidence type="ECO:0008006" key="4">
    <source>
        <dbReference type="Google" id="ProtNLM"/>
    </source>
</evidence>
<proteinExistence type="predicted"/>
<dbReference type="AlphaFoldDB" id="A0A1F7YXD9"/>